<proteinExistence type="predicted"/>
<evidence type="ECO:0008006" key="3">
    <source>
        <dbReference type="Google" id="ProtNLM"/>
    </source>
</evidence>
<accession>A0A919VNS6</accession>
<dbReference type="InterPro" id="IPR011989">
    <property type="entry name" value="ARM-like"/>
</dbReference>
<dbReference type="AlphaFoldDB" id="A0A919VNS6"/>
<name>A0A919VNS6_9ACTN</name>
<dbReference type="SUPFAM" id="SSF48371">
    <property type="entry name" value="ARM repeat"/>
    <property type="match status" value="1"/>
</dbReference>
<organism evidence="1 2">
    <name type="scientific">Winogradskya consettensis</name>
    <dbReference type="NCBI Taxonomy" id="113560"/>
    <lineage>
        <taxon>Bacteria</taxon>
        <taxon>Bacillati</taxon>
        <taxon>Actinomycetota</taxon>
        <taxon>Actinomycetes</taxon>
        <taxon>Micromonosporales</taxon>
        <taxon>Micromonosporaceae</taxon>
        <taxon>Winogradskya</taxon>
    </lineage>
</organism>
<dbReference type="InterPro" id="IPR004155">
    <property type="entry name" value="PBS_lyase_HEAT"/>
</dbReference>
<dbReference type="EMBL" id="BOQP01000008">
    <property type="protein sequence ID" value="GIM70407.1"/>
    <property type="molecule type" value="Genomic_DNA"/>
</dbReference>
<evidence type="ECO:0000313" key="2">
    <source>
        <dbReference type="Proteomes" id="UP000680865"/>
    </source>
</evidence>
<dbReference type="SMART" id="SM00567">
    <property type="entry name" value="EZ_HEAT"/>
    <property type="match status" value="5"/>
</dbReference>
<reference evidence="1" key="1">
    <citation type="submission" date="2021-03" db="EMBL/GenBank/DDBJ databases">
        <title>Whole genome shotgun sequence of Actinoplanes consettensis NBRC 14913.</title>
        <authorList>
            <person name="Komaki H."/>
            <person name="Tamura T."/>
        </authorList>
    </citation>
    <scope>NUCLEOTIDE SEQUENCE</scope>
    <source>
        <strain evidence="1">NBRC 14913</strain>
    </source>
</reference>
<evidence type="ECO:0000313" key="1">
    <source>
        <dbReference type="EMBL" id="GIM70407.1"/>
    </source>
</evidence>
<dbReference type="InterPro" id="IPR016024">
    <property type="entry name" value="ARM-type_fold"/>
</dbReference>
<dbReference type="Gene3D" id="1.25.10.10">
    <property type="entry name" value="Leucine-rich Repeat Variant"/>
    <property type="match status" value="2"/>
</dbReference>
<protein>
    <recommendedName>
        <fullName evidence="3">HEAT repeat domain-containing protein</fullName>
    </recommendedName>
</protein>
<comment type="caution">
    <text evidence="1">The sequence shown here is derived from an EMBL/GenBank/DDBJ whole genome shotgun (WGS) entry which is preliminary data.</text>
</comment>
<dbReference type="Proteomes" id="UP000680865">
    <property type="component" value="Unassembled WGS sequence"/>
</dbReference>
<dbReference type="Pfam" id="PF03130">
    <property type="entry name" value="HEAT_PBS"/>
    <property type="match status" value="1"/>
</dbReference>
<gene>
    <name evidence="1" type="ORF">Aco04nite_20140</name>
</gene>
<sequence>MRLTGEGPAFGIVLAVVDGLHEVDWAALEHAYGSAEDVPAMLTALRSADPAERKTALDSFYGAVHHQGDVYRSTTASLPFLFDFAVDPGTPGRAGIVGLLVSIGREAVARAEPGDGEEFGPLNYAGAAAVVRARAAVFGGFVAEDDPEVRRAAVPALGLFFDDGERAAAMLRARLIAEPGVAERLLVVETMATLALRLPGCAAGAVVWFDGIAGDAGVDATTRLAAVVHRFRVEPGDGLVPVVLGLLRGMAQASELSGFLDASPGRVTASGGGAPPQIVAAFTELVRHHQVHTPATTVLRTLHQALEGRVAERTALLAEQLRSPDPGARLDALRMAEDLMTTWRGDHTTLVLLVAGHLGEADHGIAAEAAATLEKCHAIAEPAREALAAFVAGHGTTAWGASEPELRRAYQEAVRALAHFGDGRAVPILLAALDDDVDGWRAIDVAGSLGQAAAEFVPRLCDHLRRVDLAGQWARMSAQPLLSALSGLGDAAAVPCVADVLAAAVRHEQNDVACAALTTLTAFGLAAAPALATIRSLTGAGDSQVRAAAVVALQSAGGPAETLARELLAGDLWFQLTAAADVLGAIGTPAAAALPRLWELLTHSYDWVRLHCAAALWDIDGSPVVLDVLLTAWEKNPAAAPFVVGCLGRMGDAAGPALPMLRAELARPRRDDFGSIHADEELLRAIREIV</sequence>
<keyword evidence="2" id="KW-1185">Reference proteome</keyword>